<reference evidence="1 2" key="1">
    <citation type="journal article" date="2020" name="Front. Microbiol.">
        <title>Design of Bacterial Strain-Specific qPCR Assays Using NGS Data and Publicly Available Resources and Its Application to Track Biocontrol Strains.</title>
        <authorList>
            <person name="Hernandez I."/>
            <person name="Sant C."/>
            <person name="Martinez R."/>
            <person name="Fernandez C."/>
        </authorList>
    </citation>
    <scope>NUCLEOTIDE SEQUENCE [LARGE SCALE GENOMIC DNA]</scope>
    <source>
        <strain evidence="1 2">B24</strain>
    </source>
</reference>
<sequence length="389" mass="39661">MTENEFLSATVDAADGHLRFTRDNGQVVDAGKVSGDVTPEALAAATAAETAAQQAGAARDQAQQIALGNAYAALGAVFKVQATPPAAATENGLPVLWIDTTEQLVPTPALPPSPSWNDTLSRFTVPTGVIGVDYVWTSGGGGVGATLTPGATLSTTGTYPRTVTITPVAKPGYVLASGVRPFVHDFYDPNVLTVLTSDGFSGGASSSIIGRSLDLALGGSAASWSGDDLWQINASAQLEKKAGLAGIGRIVLAGGLIASNYRVEFDVVSISGEGQFGTAAGLVVGIRNQSGSPYQFELSIGGRGAGSSRLFCGGVETTLSNQTSNVGHWVLQKVGTTITITGPNGTPQVVDKSDASLIPGVSSKELWVRVTQTAMGVTVDNLKLTKVGA</sequence>
<accession>A0A7D7WJB6</accession>
<dbReference type="RefSeq" id="WP_182252859.1">
    <property type="nucleotide sequence ID" value="NZ_CP043732.1"/>
</dbReference>
<evidence type="ECO:0000313" key="1">
    <source>
        <dbReference type="EMBL" id="QMU97850.1"/>
    </source>
</evidence>
<evidence type="ECO:0000313" key="2">
    <source>
        <dbReference type="Proteomes" id="UP000515708"/>
    </source>
</evidence>
<dbReference type="Proteomes" id="UP000515708">
    <property type="component" value="Chromosome"/>
</dbReference>
<name>A0A7D7WJB6_9MICO</name>
<dbReference type="EMBL" id="CP043732">
    <property type="protein sequence ID" value="QMU97850.1"/>
    <property type="molecule type" value="Genomic_DNA"/>
</dbReference>
<dbReference type="AlphaFoldDB" id="A0A7D7WJB6"/>
<organism evidence="1 2">
    <name type="scientific">Microbacterium esteraromaticum</name>
    <dbReference type="NCBI Taxonomy" id="57043"/>
    <lineage>
        <taxon>Bacteria</taxon>
        <taxon>Bacillati</taxon>
        <taxon>Actinomycetota</taxon>
        <taxon>Actinomycetes</taxon>
        <taxon>Micrococcales</taxon>
        <taxon>Microbacteriaceae</taxon>
        <taxon>Microbacterium</taxon>
    </lineage>
</organism>
<gene>
    <name evidence="1" type="ORF">FVO59_12010</name>
</gene>
<proteinExistence type="predicted"/>
<protein>
    <submittedName>
        <fullName evidence="1">Uncharacterized protein</fullName>
    </submittedName>
</protein>